<evidence type="ECO:0000256" key="1">
    <source>
        <dbReference type="ARBA" id="ARBA00004442"/>
    </source>
</evidence>
<accession>A0A833LVQ4</accession>
<evidence type="ECO:0000313" key="8">
    <source>
        <dbReference type="EMBL" id="KAB2930094.1"/>
    </source>
</evidence>
<organism evidence="8 9">
    <name type="scientific">Leptonema illini</name>
    <dbReference type="NCBI Taxonomy" id="183"/>
    <lineage>
        <taxon>Bacteria</taxon>
        <taxon>Pseudomonadati</taxon>
        <taxon>Spirochaetota</taxon>
        <taxon>Spirochaetia</taxon>
        <taxon>Leptospirales</taxon>
        <taxon>Leptospiraceae</taxon>
        <taxon>Leptonema</taxon>
    </lineage>
</organism>
<dbReference type="PROSITE" id="PS51123">
    <property type="entry name" value="OMPA_2"/>
    <property type="match status" value="1"/>
</dbReference>
<keyword evidence="2 4" id="KW-0472">Membrane</keyword>
<dbReference type="InterPro" id="IPR006665">
    <property type="entry name" value="OmpA-like"/>
</dbReference>
<feature type="domain" description="OmpA-like" evidence="7">
    <location>
        <begin position="125"/>
        <end position="237"/>
    </location>
</feature>
<evidence type="ECO:0000256" key="2">
    <source>
        <dbReference type="ARBA" id="ARBA00023136"/>
    </source>
</evidence>
<dbReference type="EMBL" id="WBUI01000023">
    <property type="protein sequence ID" value="KAB2930094.1"/>
    <property type="molecule type" value="Genomic_DNA"/>
</dbReference>
<dbReference type="PROSITE" id="PS51257">
    <property type="entry name" value="PROKAR_LIPOPROTEIN"/>
    <property type="match status" value="1"/>
</dbReference>
<dbReference type="Proteomes" id="UP000460298">
    <property type="component" value="Unassembled WGS sequence"/>
</dbReference>
<feature type="transmembrane region" description="Helical" evidence="5">
    <location>
        <begin position="32"/>
        <end position="49"/>
    </location>
</feature>
<evidence type="ECO:0000256" key="4">
    <source>
        <dbReference type="PROSITE-ProRule" id="PRU00473"/>
    </source>
</evidence>
<evidence type="ECO:0000313" key="9">
    <source>
        <dbReference type="Proteomes" id="UP000460298"/>
    </source>
</evidence>
<reference evidence="8 9" key="1">
    <citation type="submission" date="2019-10" db="EMBL/GenBank/DDBJ databases">
        <title>Extracellular Electron Transfer in a Candidatus Methanoperedens spp. Enrichment Culture.</title>
        <authorList>
            <person name="Berger S."/>
            <person name="Rangel Shaw D."/>
            <person name="Berben T."/>
            <person name="In 'T Zandt M."/>
            <person name="Frank J."/>
            <person name="Reimann J."/>
            <person name="Jetten M.S.M."/>
            <person name="Welte C.U."/>
        </authorList>
    </citation>
    <scope>NUCLEOTIDE SEQUENCE [LARGE SCALE GENOMIC DNA]</scope>
    <source>
        <strain evidence="8">SB12</strain>
    </source>
</reference>
<evidence type="ECO:0000256" key="6">
    <source>
        <dbReference type="SAM" id="SignalP"/>
    </source>
</evidence>
<feature type="chain" id="PRO_5032899030" evidence="6">
    <location>
        <begin position="21"/>
        <end position="237"/>
    </location>
</feature>
<dbReference type="InterPro" id="IPR006664">
    <property type="entry name" value="OMP_bac"/>
</dbReference>
<feature type="transmembrane region" description="Helical" evidence="5">
    <location>
        <begin position="80"/>
        <end position="97"/>
    </location>
</feature>
<keyword evidence="5" id="KW-0812">Transmembrane</keyword>
<proteinExistence type="predicted"/>
<keyword evidence="3" id="KW-0998">Cell outer membrane</keyword>
<dbReference type="PANTHER" id="PTHR30329">
    <property type="entry name" value="STATOR ELEMENT OF FLAGELLAR MOTOR COMPLEX"/>
    <property type="match status" value="1"/>
</dbReference>
<dbReference type="InterPro" id="IPR036737">
    <property type="entry name" value="OmpA-like_sf"/>
</dbReference>
<dbReference type="Gene3D" id="3.30.1330.60">
    <property type="entry name" value="OmpA-like domain"/>
    <property type="match status" value="1"/>
</dbReference>
<name>A0A833LVQ4_9LEPT</name>
<protein>
    <submittedName>
        <fullName evidence="8">OmpA family protein</fullName>
    </submittedName>
</protein>
<evidence type="ECO:0000259" key="7">
    <source>
        <dbReference type="PROSITE" id="PS51123"/>
    </source>
</evidence>
<evidence type="ECO:0000256" key="3">
    <source>
        <dbReference type="ARBA" id="ARBA00023237"/>
    </source>
</evidence>
<dbReference type="PANTHER" id="PTHR30329:SF21">
    <property type="entry name" value="LIPOPROTEIN YIAD-RELATED"/>
    <property type="match status" value="1"/>
</dbReference>
<sequence>MMKRTITGATLLIFSAGAFSSCDTMQKYKKTIIATGVGCAIGLGAGAIYDESQRKKDSKDRRNDVFAIFKKKKSQNQGKIVGLGVGCLAGLGVGLYLDLMYDDMSNQFGGRGIQLEKVKDENGETEELLVKMDGDINFAVNQATLAGTAKSNVANLKEALAGYPETGVRIWGHTDKSGQRAYNEALSLNRARTVQGELALPSNRVIETKGYAWDKPLDGTGASPTNRRVEVRIVPAN</sequence>
<dbReference type="AlphaFoldDB" id="A0A833LVQ4"/>
<gene>
    <name evidence="8" type="ORF">F9K24_18060</name>
</gene>
<dbReference type="SUPFAM" id="SSF103088">
    <property type="entry name" value="OmpA-like"/>
    <property type="match status" value="1"/>
</dbReference>
<feature type="signal peptide" evidence="6">
    <location>
        <begin position="1"/>
        <end position="20"/>
    </location>
</feature>
<keyword evidence="5" id="KW-1133">Transmembrane helix</keyword>
<dbReference type="PRINTS" id="PR01021">
    <property type="entry name" value="OMPADOMAIN"/>
</dbReference>
<comment type="subcellular location">
    <subcellularLocation>
        <location evidence="1">Cell outer membrane</location>
    </subcellularLocation>
</comment>
<keyword evidence="6" id="KW-0732">Signal</keyword>
<dbReference type="Pfam" id="PF00691">
    <property type="entry name" value="OmpA"/>
    <property type="match status" value="1"/>
</dbReference>
<comment type="caution">
    <text evidence="8">The sequence shown here is derived from an EMBL/GenBank/DDBJ whole genome shotgun (WGS) entry which is preliminary data.</text>
</comment>
<dbReference type="InterPro" id="IPR050330">
    <property type="entry name" value="Bact_OuterMem_StrucFunc"/>
</dbReference>
<evidence type="ECO:0000256" key="5">
    <source>
        <dbReference type="SAM" id="Phobius"/>
    </source>
</evidence>
<dbReference type="GO" id="GO:0009279">
    <property type="term" value="C:cell outer membrane"/>
    <property type="evidence" value="ECO:0007669"/>
    <property type="project" value="UniProtKB-SubCell"/>
</dbReference>
<dbReference type="CDD" id="cd07185">
    <property type="entry name" value="OmpA_C-like"/>
    <property type="match status" value="1"/>
</dbReference>